<dbReference type="AlphaFoldDB" id="A0A1B6MLH0"/>
<accession>A0A1B6MLH0</accession>
<dbReference type="SUPFAM" id="SSF53187">
    <property type="entry name" value="Zn-dependent exopeptidases"/>
    <property type="match status" value="1"/>
</dbReference>
<dbReference type="EC" id="3.4.17.24" evidence="4"/>
<dbReference type="Gene3D" id="2.60.40.3120">
    <property type="match status" value="1"/>
</dbReference>
<evidence type="ECO:0000256" key="4">
    <source>
        <dbReference type="ARBA" id="ARBA00026108"/>
    </source>
</evidence>
<dbReference type="Gene3D" id="3.40.630.10">
    <property type="entry name" value="Zn peptidases"/>
    <property type="match status" value="1"/>
</dbReference>
<feature type="compositionally biased region" description="Polar residues" evidence="6">
    <location>
        <begin position="1019"/>
        <end position="1028"/>
    </location>
</feature>
<feature type="region of interest" description="Disordered" evidence="6">
    <location>
        <begin position="1019"/>
        <end position="1060"/>
    </location>
</feature>
<comment type="similarity">
    <text evidence="2 5">Belongs to the peptidase M14 family.</text>
</comment>
<dbReference type="PROSITE" id="PS52035">
    <property type="entry name" value="PEPTIDASE_M14"/>
    <property type="match status" value="1"/>
</dbReference>
<dbReference type="EMBL" id="GEBQ01003213">
    <property type="protein sequence ID" value="JAT36764.1"/>
    <property type="molecule type" value="Transcribed_RNA"/>
</dbReference>
<proteinExistence type="inferred from homology"/>
<dbReference type="Pfam" id="PF00246">
    <property type="entry name" value="Peptidase_M14"/>
    <property type="match status" value="1"/>
</dbReference>
<dbReference type="SUPFAM" id="SSF48371">
    <property type="entry name" value="ARM repeat"/>
    <property type="match status" value="1"/>
</dbReference>
<dbReference type="GO" id="GO:0006508">
    <property type="term" value="P:proteolysis"/>
    <property type="evidence" value="ECO:0007669"/>
    <property type="project" value="InterPro"/>
</dbReference>
<evidence type="ECO:0000313" key="8">
    <source>
        <dbReference type="EMBL" id="JAT36764.1"/>
    </source>
</evidence>
<feature type="non-terminal residue" evidence="8">
    <location>
        <position position="1"/>
    </location>
</feature>
<protein>
    <recommendedName>
        <fullName evidence="4">tubulin-glutamate carboxypeptidase</fullName>
        <ecNumber evidence="4">3.4.17.24</ecNumber>
    </recommendedName>
</protein>
<sequence>HCAGHDMVPAKSKNGGGRIMSDESINEALLDKLRQCALKPAENMEQLRSVAARLHSRAGSQDRTIREHTLERLRRKKPDLMPLLLNLLENVRDQITAASIAGIIHECISPKSGVSRSTALRRLVDLNATNIVVKMITQCSSQSSNLPEPLLQELIFILGQLAQKDTKFSLKIRLLNSVKTFHYLLRVHYHNHNKMLVPVLIVLKTLARNSNTTAQLVKDGIANTMEKALVQIGFSPSIRLRLLLNVLNYLTKNNRFCMWMVRTGLVQMLVKMFERWERYDGKMRIKICNYTLLTLQHVCATKAGRNAIRGCNGHTVLYKFCTWCPDEKLYDGLLTRVCSIVAMCMEKRELPLTSLSSPAQFTLPADTVVLDRELESDDSGGDESGDDNRDDDFDDRDCSLQNCGLPPVCQRDLDDLKMYDGFWCEMSGQESPPSSPSTLLSSYYTDPVHICRYNDVDDVNMLMQSSPGSYCPQLDNKSVTLSSLKYIKKDANYRTVYCHIASRVRSVLPFVKVAYPDLVGGESVSYNEPLNAKDRRTCRTKLLTSVERGLRQENATKEVCYDLDQLLANMSSRVSRDLCNYDEQRVGVKEVSHSRLNFESRFESGNLRKAIQVGTREYDLMLCADVNSSEHCTWFYFEVSNMEAGVPYVFNLINCEKANSQFNYGMKPLLYSVREAVAGRPGWVRAGADICYFRNAFPSSARRRTYLSLTFTVKFPHSLDVCYLAYHYPYTYSQLLSKLWGWSQSVCRESVYLRAESLCQSLNVNETPVITITAPSTYQNPNRDREVVFLTARVHPGECNSSWVMQGVLEYLLSDSLPIVRAREQYVFKVVPMLNPEGVINGCHRCGLTNEDLNRRWSQPSPVLHPVIYHTKGLLDYSVRVLKKVPYVFCDIHGHSRRKNVFLYGCSNQDSWLFSDRSQPDVPLDYLVLPNIMQNYSVGFSLPLCKFGFERHKEATARVTVWREFGVKRSYTMECSYCGWDIGIYKGNHLNTTHLKEVGGSLCAAIACLREETQWRSQAAQVTQDNGGLSTGEKEVGELTIAESQGHSDSSSESDEDEGS</sequence>
<organism evidence="8">
    <name type="scientific">Graphocephala atropunctata</name>
    <dbReference type="NCBI Taxonomy" id="36148"/>
    <lineage>
        <taxon>Eukaryota</taxon>
        <taxon>Metazoa</taxon>
        <taxon>Ecdysozoa</taxon>
        <taxon>Arthropoda</taxon>
        <taxon>Hexapoda</taxon>
        <taxon>Insecta</taxon>
        <taxon>Pterygota</taxon>
        <taxon>Neoptera</taxon>
        <taxon>Paraneoptera</taxon>
        <taxon>Hemiptera</taxon>
        <taxon>Auchenorrhyncha</taxon>
        <taxon>Membracoidea</taxon>
        <taxon>Cicadellidae</taxon>
        <taxon>Cicadellinae</taxon>
        <taxon>Cicadellini</taxon>
        <taxon>Graphocephala</taxon>
    </lineage>
</organism>
<reference evidence="8" key="1">
    <citation type="submission" date="2015-11" db="EMBL/GenBank/DDBJ databases">
        <title>De novo transcriptome assembly of four potential Pierce s Disease insect vectors from Arizona vineyards.</title>
        <authorList>
            <person name="Tassone E.E."/>
        </authorList>
    </citation>
    <scope>NUCLEOTIDE SEQUENCE</scope>
</reference>
<dbReference type="GO" id="GO:0004181">
    <property type="term" value="F:metallocarboxypeptidase activity"/>
    <property type="evidence" value="ECO:0007669"/>
    <property type="project" value="InterPro"/>
</dbReference>
<gene>
    <name evidence="8" type="ORF">g.29323</name>
</gene>
<feature type="active site" description="Proton donor/acceptor" evidence="5">
    <location>
        <position position="974"/>
    </location>
</feature>
<dbReference type="InterPro" id="IPR016024">
    <property type="entry name" value="ARM-type_fold"/>
</dbReference>
<evidence type="ECO:0000256" key="6">
    <source>
        <dbReference type="SAM" id="MobiDB-lite"/>
    </source>
</evidence>
<evidence type="ECO:0000256" key="2">
    <source>
        <dbReference type="ARBA" id="ARBA00005988"/>
    </source>
</evidence>
<dbReference type="Pfam" id="PF25571">
    <property type="entry name" value="TPR_CCP1_N"/>
    <property type="match status" value="1"/>
</dbReference>
<feature type="domain" description="Peptidase M14" evidence="7">
    <location>
        <begin position="728"/>
        <end position="1013"/>
    </location>
</feature>
<dbReference type="PANTHER" id="PTHR12756">
    <property type="entry name" value="CYTOSOLIC CARBOXYPEPTIDASE"/>
    <property type="match status" value="1"/>
</dbReference>
<evidence type="ECO:0000259" key="7">
    <source>
        <dbReference type="PROSITE" id="PS52035"/>
    </source>
</evidence>
<comment type="catalytic activity">
    <reaction evidence="3">
        <text>C-terminal L-alpha-aminoacyl-L-glutamyl-L-glutamyl-[tubulin] + H2O = C-terminal L-alpha-aminoacyl-L-glutamyl-[tubulin] + L-glutamate</text>
        <dbReference type="Rhea" id="RHEA:63792"/>
        <dbReference type="Rhea" id="RHEA-COMP:16435"/>
        <dbReference type="Rhea" id="RHEA-COMP:16436"/>
        <dbReference type="ChEBI" id="CHEBI:15377"/>
        <dbReference type="ChEBI" id="CHEBI:29985"/>
        <dbReference type="ChEBI" id="CHEBI:149555"/>
        <dbReference type="ChEBI" id="CHEBI:149556"/>
        <dbReference type="EC" id="3.4.17.24"/>
    </reaction>
    <physiologicalReaction direction="left-to-right" evidence="3">
        <dbReference type="Rhea" id="RHEA:63793"/>
    </physiologicalReaction>
</comment>
<dbReference type="InterPro" id="IPR050821">
    <property type="entry name" value="Cytosolic_carboxypeptidase"/>
</dbReference>
<dbReference type="InterPro" id="IPR040626">
    <property type="entry name" value="Pepdidase_M14_N"/>
</dbReference>
<dbReference type="Pfam" id="PF18027">
    <property type="entry name" value="Pepdidase_M14_N"/>
    <property type="match status" value="1"/>
</dbReference>
<dbReference type="PANTHER" id="PTHR12756:SF11">
    <property type="entry name" value="CYTOSOLIC CARBOXYPEPTIDASE 1"/>
    <property type="match status" value="1"/>
</dbReference>
<name>A0A1B6MLH0_9HEMI</name>
<dbReference type="GO" id="GO:0008270">
    <property type="term" value="F:zinc ion binding"/>
    <property type="evidence" value="ECO:0007669"/>
    <property type="project" value="InterPro"/>
</dbReference>
<evidence type="ECO:0000256" key="5">
    <source>
        <dbReference type="PROSITE-ProRule" id="PRU01379"/>
    </source>
</evidence>
<dbReference type="InterPro" id="IPR011989">
    <property type="entry name" value="ARM-like"/>
</dbReference>
<evidence type="ECO:0000256" key="1">
    <source>
        <dbReference type="ARBA" id="ARBA00001947"/>
    </source>
</evidence>
<dbReference type="Gene3D" id="1.25.10.10">
    <property type="entry name" value="Leucine-rich Repeat Variant"/>
    <property type="match status" value="1"/>
</dbReference>
<dbReference type="InterPro" id="IPR000834">
    <property type="entry name" value="Peptidase_M14"/>
</dbReference>
<evidence type="ECO:0000256" key="3">
    <source>
        <dbReference type="ARBA" id="ARBA00024524"/>
    </source>
</evidence>
<comment type="cofactor">
    <cofactor evidence="1">
        <name>Zn(2+)</name>
        <dbReference type="ChEBI" id="CHEBI:29105"/>
    </cofactor>
</comment>